<name>A0ABC9BW48_9POAL</name>
<comment type="subcellular location">
    <subcellularLocation>
        <location evidence="1 3">Nucleus</location>
    </subcellularLocation>
</comment>
<sequence>MEDKSGEASSAPAPMAAAAAAAVVTAAPEATVSFQSPAPAVAPSATVEKGSSSGVLVSPPATGPPPAAGPPPPAVAAGVGGALALGPVSMKVPKKRGRPRKYGPDGSLIRPLNATPISASAPMAAAVAAGQYTPASAVGAAMKRGRGRPLDFAAAASAGKQYQHHQLHHHQPFGFHFDTIGDMVACSAGANFTPHIITVAPGEDVTMKVISFSQQGPRAICILSANGVISNVTLRQPDSSGGTLTYEGRFELLSLSGSFMPTENSGTRSRSGGMSVSLASPDGRVVGGGVAGLLVAASPVQIVVGSFLPTSYQLEQKNKKPRVEPAPTLPQTPPAIPISSVDTHSGEQGQHSSAAHQRTANVVMTSAYGADQSWASPAQPTPEASRTPSGDQKTTASGS</sequence>
<reference evidence="6" key="1">
    <citation type="submission" date="2024-10" db="EMBL/GenBank/DDBJ databases">
        <authorList>
            <person name="Ryan C."/>
        </authorList>
    </citation>
    <scope>NUCLEOTIDE SEQUENCE [LARGE SCALE GENOMIC DNA]</scope>
</reference>
<evidence type="ECO:0000313" key="6">
    <source>
        <dbReference type="EMBL" id="CAL5009689.1"/>
    </source>
</evidence>
<dbReference type="CDD" id="cd11378">
    <property type="entry name" value="DUF296"/>
    <property type="match status" value="1"/>
</dbReference>
<evidence type="ECO:0000313" key="7">
    <source>
        <dbReference type="Proteomes" id="UP001497457"/>
    </source>
</evidence>
<keyword evidence="2 3" id="KW-0539">Nucleus</keyword>
<dbReference type="Pfam" id="PF03479">
    <property type="entry name" value="PCC"/>
    <property type="match status" value="1"/>
</dbReference>
<dbReference type="EMBL" id="OZ075138">
    <property type="protein sequence ID" value="CAL5009689.1"/>
    <property type="molecule type" value="Genomic_DNA"/>
</dbReference>
<evidence type="ECO:0000259" key="5">
    <source>
        <dbReference type="PROSITE" id="PS51742"/>
    </source>
</evidence>
<accession>A0ABC9BW48</accession>
<feature type="domain" description="PPC" evidence="5">
    <location>
        <begin position="189"/>
        <end position="332"/>
    </location>
</feature>
<feature type="compositionally biased region" description="Pro residues" evidence="4">
    <location>
        <begin position="327"/>
        <end position="336"/>
    </location>
</feature>
<feature type="region of interest" description="Disordered" evidence="4">
    <location>
        <begin position="36"/>
        <end position="74"/>
    </location>
</feature>
<dbReference type="GO" id="GO:0003680">
    <property type="term" value="F:minor groove of adenine-thymine-rich DNA binding"/>
    <property type="evidence" value="ECO:0007669"/>
    <property type="project" value="UniProtKB-UniRule"/>
</dbReference>
<dbReference type="Gene3D" id="3.30.1330.80">
    <property type="entry name" value="Hypothetical protein, similar to alpha- acetolactate decarboxylase, domain 2"/>
    <property type="match status" value="1"/>
</dbReference>
<feature type="compositionally biased region" description="Polar residues" evidence="4">
    <location>
        <begin position="340"/>
        <end position="364"/>
    </location>
</feature>
<keyword evidence="3" id="KW-0805">Transcription regulation</keyword>
<comment type="function">
    <text evidence="3">Transcription factor that specifically binds AT-rich DNA sequences related to the nuclear matrix attachment regions (MARs).</text>
</comment>
<dbReference type="InterPro" id="IPR005175">
    <property type="entry name" value="PPC_dom"/>
</dbReference>
<evidence type="ECO:0000256" key="2">
    <source>
        <dbReference type="ARBA" id="ARBA00023242"/>
    </source>
</evidence>
<feature type="compositionally biased region" description="Pro residues" evidence="4">
    <location>
        <begin position="61"/>
        <end position="74"/>
    </location>
</feature>
<dbReference type="PANTHER" id="PTHR31500">
    <property type="entry name" value="AT-HOOK MOTIF NUCLEAR-LOCALIZED PROTEIN 9"/>
    <property type="match status" value="1"/>
</dbReference>
<feature type="compositionally biased region" description="Polar residues" evidence="4">
    <location>
        <begin position="373"/>
        <end position="399"/>
    </location>
</feature>
<organism evidence="6 7">
    <name type="scientific">Urochloa decumbens</name>
    <dbReference type="NCBI Taxonomy" id="240449"/>
    <lineage>
        <taxon>Eukaryota</taxon>
        <taxon>Viridiplantae</taxon>
        <taxon>Streptophyta</taxon>
        <taxon>Embryophyta</taxon>
        <taxon>Tracheophyta</taxon>
        <taxon>Spermatophyta</taxon>
        <taxon>Magnoliopsida</taxon>
        <taxon>Liliopsida</taxon>
        <taxon>Poales</taxon>
        <taxon>Poaceae</taxon>
        <taxon>PACMAD clade</taxon>
        <taxon>Panicoideae</taxon>
        <taxon>Panicodae</taxon>
        <taxon>Paniceae</taxon>
        <taxon>Melinidinae</taxon>
        <taxon>Urochloa</taxon>
    </lineage>
</organism>
<feature type="compositionally biased region" description="Basic residues" evidence="4">
    <location>
        <begin position="92"/>
        <end position="101"/>
    </location>
</feature>
<gene>
    <name evidence="6" type="ORF">URODEC1_LOCUS69616</name>
</gene>
<keyword evidence="3" id="KW-0238">DNA-binding</keyword>
<dbReference type="Proteomes" id="UP001497457">
    <property type="component" value="Chromosome 28b"/>
</dbReference>
<keyword evidence="7" id="KW-1185">Reference proteome</keyword>
<evidence type="ECO:0000256" key="1">
    <source>
        <dbReference type="ARBA" id="ARBA00004123"/>
    </source>
</evidence>
<evidence type="ECO:0000256" key="3">
    <source>
        <dbReference type="RuleBase" id="RU367031"/>
    </source>
</evidence>
<dbReference type="InterPro" id="IPR039605">
    <property type="entry name" value="AHL"/>
</dbReference>
<feature type="region of interest" description="Disordered" evidence="4">
    <location>
        <begin position="89"/>
        <end position="109"/>
    </location>
</feature>
<feature type="compositionally biased region" description="Low complexity" evidence="4">
    <location>
        <begin position="36"/>
        <end position="47"/>
    </location>
</feature>
<protein>
    <recommendedName>
        <fullName evidence="3">AT-hook motif nuclear-localized protein</fullName>
    </recommendedName>
</protein>
<feature type="region of interest" description="Disordered" evidence="4">
    <location>
        <begin position="315"/>
        <end position="399"/>
    </location>
</feature>
<dbReference type="PANTHER" id="PTHR31500:SF96">
    <property type="entry name" value="AT-HOOK MOTIF NUCLEAR-LOCALIZED PROTEIN 7"/>
    <property type="match status" value="1"/>
</dbReference>
<dbReference type="SUPFAM" id="SSF117856">
    <property type="entry name" value="AF0104/ALDC/Ptd012-like"/>
    <property type="match status" value="1"/>
</dbReference>
<keyword evidence="3" id="KW-0804">Transcription</keyword>
<dbReference type="GO" id="GO:0005634">
    <property type="term" value="C:nucleus"/>
    <property type="evidence" value="ECO:0007669"/>
    <property type="project" value="UniProtKB-SubCell"/>
</dbReference>
<dbReference type="AlphaFoldDB" id="A0ABC9BW48"/>
<dbReference type="PROSITE" id="PS51742">
    <property type="entry name" value="PPC"/>
    <property type="match status" value="1"/>
</dbReference>
<comment type="domain">
    <text evidence="3">The PPC domain mediates interactions between AHL proteins.</text>
</comment>
<evidence type="ECO:0000256" key="4">
    <source>
        <dbReference type="SAM" id="MobiDB-lite"/>
    </source>
</evidence>
<proteinExistence type="predicted"/>
<dbReference type="FunFam" id="3.30.1330.80:FF:000003">
    <property type="entry name" value="AT-hook motif nuclear-localized protein 1-like"/>
    <property type="match status" value="1"/>
</dbReference>